<keyword evidence="7 8" id="KW-0472">Membrane</keyword>
<keyword evidence="11" id="KW-1185">Reference proteome</keyword>
<keyword evidence="5 8" id="KW-0812">Transmembrane</keyword>
<dbReference type="Proteomes" id="UP000617734">
    <property type="component" value="Unassembled WGS sequence"/>
</dbReference>
<evidence type="ECO:0000256" key="6">
    <source>
        <dbReference type="ARBA" id="ARBA00022989"/>
    </source>
</evidence>
<dbReference type="Pfam" id="PF13231">
    <property type="entry name" value="PMT_2"/>
    <property type="match status" value="1"/>
</dbReference>
<comment type="subcellular location">
    <subcellularLocation>
        <location evidence="1">Cell membrane</location>
        <topology evidence="1">Multi-pass membrane protein</topology>
    </subcellularLocation>
</comment>
<gene>
    <name evidence="10" type="ORF">GCM10018781_20730</name>
</gene>
<evidence type="ECO:0000256" key="7">
    <source>
        <dbReference type="ARBA" id="ARBA00023136"/>
    </source>
</evidence>
<feature type="transmembrane region" description="Helical" evidence="8">
    <location>
        <begin position="313"/>
        <end position="334"/>
    </location>
</feature>
<dbReference type="PANTHER" id="PTHR33908:SF3">
    <property type="entry name" value="UNDECAPRENYL PHOSPHATE-ALPHA-4-AMINO-4-DEOXY-L-ARABINOSE ARABINOSYL TRANSFERASE"/>
    <property type="match status" value="1"/>
</dbReference>
<evidence type="ECO:0000313" key="10">
    <source>
        <dbReference type="EMBL" id="GHH66638.1"/>
    </source>
</evidence>
<comment type="caution">
    <text evidence="10">The sequence shown here is derived from an EMBL/GenBank/DDBJ whole genome shotgun (WGS) entry which is preliminary data.</text>
</comment>
<feature type="transmembrane region" description="Helical" evidence="8">
    <location>
        <begin position="283"/>
        <end position="301"/>
    </location>
</feature>
<evidence type="ECO:0000256" key="5">
    <source>
        <dbReference type="ARBA" id="ARBA00022692"/>
    </source>
</evidence>
<evidence type="ECO:0000256" key="4">
    <source>
        <dbReference type="ARBA" id="ARBA00022679"/>
    </source>
</evidence>
<keyword evidence="3" id="KW-0328">Glycosyltransferase</keyword>
<feature type="transmembrane region" description="Helical" evidence="8">
    <location>
        <begin position="86"/>
        <end position="107"/>
    </location>
</feature>
<evidence type="ECO:0000256" key="2">
    <source>
        <dbReference type="ARBA" id="ARBA00022475"/>
    </source>
</evidence>
<evidence type="ECO:0000256" key="3">
    <source>
        <dbReference type="ARBA" id="ARBA00022676"/>
    </source>
</evidence>
<feature type="transmembrane region" description="Helical" evidence="8">
    <location>
        <begin position="12"/>
        <end position="31"/>
    </location>
</feature>
<dbReference type="GO" id="GO:0016763">
    <property type="term" value="F:pentosyltransferase activity"/>
    <property type="evidence" value="ECO:0007669"/>
    <property type="project" value="TreeGrafter"/>
</dbReference>
<accession>A0A919FIR7</accession>
<evidence type="ECO:0000256" key="8">
    <source>
        <dbReference type="SAM" id="Phobius"/>
    </source>
</evidence>
<protein>
    <recommendedName>
        <fullName evidence="9">Glycosyltransferase RgtA/B/C/D-like domain-containing protein</fullName>
    </recommendedName>
</protein>
<evidence type="ECO:0000256" key="1">
    <source>
        <dbReference type="ARBA" id="ARBA00004651"/>
    </source>
</evidence>
<evidence type="ECO:0000259" key="9">
    <source>
        <dbReference type="Pfam" id="PF13231"/>
    </source>
</evidence>
<dbReference type="AlphaFoldDB" id="A0A919FIR7"/>
<dbReference type="GO" id="GO:0010041">
    <property type="term" value="P:response to iron(III) ion"/>
    <property type="evidence" value="ECO:0007669"/>
    <property type="project" value="TreeGrafter"/>
</dbReference>
<feature type="transmembrane region" description="Helical" evidence="8">
    <location>
        <begin position="211"/>
        <end position="232"/>
    </location>
</feature>
<dbReference type="GO" id="GO:0005886">
    <property type="term" value="C:plasma membrane"/>
    <property type="evidence" value="ECO:0007669"/>
    <property type="project" value="UniProtKB-SubCell"/>
</dbReference>
<feature type="transmembrane region" description="Helical" evidence="8">
    <location>
        <begin position="340"/>
        <end position="361"/>
    </location>
</feature>
<name>A0A919FIR7_9ACTN</name>
<keyword evidence="6 8" id="KW-1133">Transmembrane helix</keyword>
<reference evidence="10" key="2">
    <citation type="submission" date="2020-09" db="EMBL/GenBank/DDBJ databases">
        <authorList>
            <person name="Sun Q."/>
            <person name="Ohkuma M."/>
        </authorList>
    </citation>
    <scope>NUCLEOTIDE SEQUENCE</scope>
    <source>
        <strain evidence="10">JCM 4646</strain>
    </source>
</reference>
<proteinExistence type="predicted"/>
<keyword evidence="2" id="KW-1003">Cell membrane</keyword>
<evidence type="ECO:0000313" key="11">
    <source>
        <dbReference type="Proteomes" id="UP000617734"/>
    </source>
</evidence>
<sequence length="502" mass="54377">MTPSVPPRTVSRLTGSVWIWPALVALCVGGYRMTTPDLWRDEVSTWTASTRGLGDLLRMLDHVDASNGVYYVLMHFWTSVFGDSTIALRLPSVLAMAGAAAFSTLTARRMFDSRVAGLAAGLLLAVVPSISRYAQEARSYALVTCAVAAATWLLLRALDRPGLGRWAAFSACLALAGGAHLVSLSTVAGQLALVLLHLWRTRAALKLRLLWQYPLAVLAALAPLVPLMQLGSSQTNRQLGWIPAPTVEALRTFGQWLFASLDVYHVFVALALATLLWSGRRLAAVQLLLLAVLPVVGVWLVSRGGTSYFIDRYLLFTLPAWASLAGGGVGALYATARRWAPARVCAVLALALIAVPAVQALPQQRALRSVLAHEQWDDYRSAAAVIAAGFRPGDGMVAPHGEKNWAMIGPGVNFYLPRNLHPYPVFLQNTAAQAEDLFPTECPVAVQCLGRSDRIWVVTFEDAADPLHSLRVDQTNALLAQYRPTEVMRTRGLTVSLLELKG</sequence>
<feature type="transmembrane region" description="Helical" evidence="8">
    <location>
        <begin position="253"/>
        <end position="277"/>
    </location>
</feature>
<feature type="transmembrane region" description="Helical" evidence="8">
    <location>
        <begin position="137"/>
        <end position="155"/>
    </location>
</feature>
<dbReference type="InterPro" id="IPR038731">
    <property type="entry name" value="RgtA/B/C-like"/>
</dbReference>
<keyword evidence="4" id="KW-0808">Transferase</keyword>
<feature type="transmembrane region" description="Helical" evidence="8">
    <location>
        <begin position="167"/>
        <end position="199"/>
    </location>
</feature>
<dbReference type="PANTHER" id="PTHR33908">
    <property type="entry name" value="MANNOSYLTRANSFERASE YKCB-RELATED"/>
    <property type="match status" value="1"/>
</dbReference>
<dbReference type="InterPro" id="IPR050297">
    <property type="entry name" value="LipidA_mod_glycosyltrf_83"/>
</dbReference>
<organism evidence="10 11">
    <name type="scientific">Kitasatospora indigofera</name>
    <dbReference type="NCBI Taxonomy" id="67307"/>
    <lineage>
        <taxon>Bacteria</taxon>
        <taxon>Bacillati</taxon>
        <taxon>Actinomycetota</taxon>
        <taxon>Actinomycetes</taxon>
        <taxon>Kitasatosporales</taxon>
        <taxon>Streptomycetaceae</taxon>
        <taxon>Kitasatospora</taxon>
    </lineage>
</organism>
<dbReference type="EMBL" id="BNBO01000008">
    <property type="protein sequence ID" value="GHH66638.1"/>
    <property type="molecule type" value="Genomic_DNA"/>
</dbReference>
<feature type="domain" description="Glycosyltransferase RgtA/B/C/D-like" evidence="9">
    <location>
        <begin position="72"/>
        <end position="225"/>
    </location>
</feature>
<reference evidence="10" key="1">
    <citation type="journal article" date="2014" name="Int. J. Syst. Evol. Microbiol.">
        <title>Complete genome sequence of Corynebacterium casei LMG S-19264T (=DSM 44701T), isolated from a smear-ripened cheese.</title>
        <authorList>
            <consortium name="US DOE Joint Genome Institute (JGI-PGF)"/>
            <person name="Walter F."/>
            <person name="Albersmeier A."/>
            <person name="Kalinowski J."/>
            <person name="Ruckert C."/>
        </authorList>
    </citation>
    <scope>NUCLEOTIDE SEQUENCE</scope>
    <source>
        <strain evidence="10">JCM 4646</strain>
    </source>
</reference>
<dbReference type="GO" id="GO:0009103">
    <property type="term" value="P:lipopolysaccharide biosynthetic process"/>
    <property type="evidence" value="ECO:0007669"/>
    <property type="project" value="UniProtKB-ARBA"/>
</dbReference>